<reference evidence="2" key="1">
    <citation type="submission" date="2011-12" db="EMBL/GenBank/DDBJ databases">
        <title>The complete genome of chromosome of Sulfobacillus acidophilus DSM 10332.</title>
        <authorList>
            <person name="Lucas S."/>
            <person name="Han J."/>
            <person name="Lapidus A."/>
            <person name="Bruce D."/>
            <person name="Goodwin L."/>
            <person name="Pitluck S."/>
            <person name="Peters L."/>
            <person name="Kyrpides N."/>
            <person name="Mavromatis K."/>
            <person name="Ivanova N."/>
            <person name="Mikhailova N."/>
            <person name="Chertkov O."/>
            <person name="Saunders E."/>
            <person name="Detter J.C."/>
            <person name="Tapia R."/>
            <person name="Han C."/>
            <person name="Land M."/>
            <person name="Hauser L."/>
            <person name="Markowitz V."/>
            <person name="Cheng J.-F."/>
            <person name="Hugenholtz P."/>
            <person name="Woyke T."/>
            <person name="Wu D."/>
            <person name="Pukall R."/>
            <person name="Gehrich-Schroeter G."/>
            <person name="Schneider S."/>
            <person name="Klenk H.-P."/>
            <person name="Eisen J.A."/>
        </authorList>
    </citation>
    <scope>NUCLEOTIDE SEQUENCE [LARGE SCALE GENOMIC DNA]</scope>
    <source>
        <strain evidence="2">ATCC 700253 / DSM 10332 / NAL</strain>
    </source>
</reference>
<dbReference type="PANTHER" id="PTHR39338:SF6">
    <property type="entry name" value="BLL5662 PROTEIN"/>
    <property type="match status" value="1"/>
</dbReference>
<dbReference type="STRING" id="679936.Sulac_1319"/>
<dbReference type="PANTHER" id="PTHR39338">
    <property type="entry name" value="BLL5662 PROTEIN-RELATED"/>
    <property type="match status" value="1"/>
</dbReference>
<dbReference type="SUPFAM" id="SSF53300">
    <property type="entry name" value="vWA-like"/>
    <property type="match status" value="1"/>
</dbReference>
<organism evidence="1 2">
    <name type="scientific">Sulfobacillus acidophilus (strain ATCC 700253 / DSM 10332 / NAL)</name>
    <dbReference type="NCBI Taxonomy" id="679936"/>
    <lineage>
        <taxon>Bacteria</taxon>
        <taxon>Bacillati</taxon>
        <taxon>Bacillota</taxon>
        <taxon>Clostridia</taxon>
        <taxon>Eubacteriales</taxon>
        <taxon>Clostridiales Family XVII. Incertae Sedis</taxon>
        <taxon>Sulfobacillus</taxon>
    </lineage>
</organism>
<evidence type="ECO:0000313" key="1">
    <source>
        <dbReference type="EMBL" id="AEW04816.1"/>
    </source>
</evidence>
<dbReference type="KEGG" id="sap:Sulac_1319"/>
<dbReference type="AlphaFoldDB" id="G8TVX2"/>
<dbReference type="Pfam" id="PF05762">
    <property type="entry name" value="VWA_CoxE"/>
    <property type="match status" value="1"/>
</dbReference>
<dbReference type="PATRIC" id="fig|679936.5.peg.1382"/>
<gene>
    <name evidence="1" type="ordered locus">Sulac_1319</name>
</gene>
<accession>G8TVX2</accession>
<keyword evidence="2" id="KW-1185">Reference proteome</keyword>
<name>G8TVX2_SULAD</name>
<evidence type="ECO:0000313" key="2">
    <source>
        <dbReference type="Proteomes" id="UP000005439"/>
    </source>
</evidence>
<dbReference type="InterPro" id="IPR036465">
    <property type="entry name" value="vWFA_dom_sf"/>
</dbReference>
<dbReference type="Proteomes" id="UP000005439">
    <property type="component" value="Chromosome"/>
</dbReference>
<reference evidence="1 2" key="2">
    <citation type="journal article" date="2012" name="Stand. Genomic Sci.">
        <title>Complete genome sequence of the moderately thermophilic mineral-sulfide-oxidizing firmicute Sulfobacillus acidophilus type strain (NAL(T)).</title>
        <authorList>
            <person name="Anderson I."/>
            <person name="Chertkov O."/>
            <person name="Chen A."/>
            <person name="Saunders E."/>
            <person name="Lapidus A."/>
            <person name="Nolan M."/>
            <person name="Lucas S."/>
            <person name="Hammon N."/>
            <person name="Deshpande S."/>
            <person name="Cheng J.F."/>
            <person name="Han C."/>
            <person name="Tapia R."/>
            <person name="Goodwin L.A."/>
            <person name="Pitluck S."/>
            <person name="Liolios K."/>
            <person name="Pagani I."/>
            <person name="Ivanova N."/>
            <person name="Mikhailova N."/>
            <person name="Pati A."/>
            <person name="Palaniappan K."/>
            <person name="Land M."/>
            <person name="Pan C."/>
            <person name="Rohde M."/>
            <person name="Pukall R."/>
            <person name="Goker M."/>
            <person name="Detter J.C."/>
            <person name="Woyke T."/>
            <person name="Bristow J."/>
            <person name="Eisen J.A."/>
            <person name="Markowitz V."/>
            <person name="Hugenholtz P."/>
            <person name="Kyrpides N.C."/>
            <person name="Klenk H.P."/>
            <person name="Mavromatis K."/>
        </authorList>
    </citation>
    <scope>NUCLEOTIDE SEQUENCE [LARGE SCALE GENOMIC DNA]</scope>
    <source>
        <strain evidence="2">ATCC 700253 / DSM 10332 / NAL</strain>
    </source>
</reference>
<proteinExistence type="predicted"/>
<dbReference type="Gene3D" id="3.40.50.410">
    <property type="entry name" value="von Willebrand factor, type A domain"/>
    <property type="match status" value="1"/>
</dbReference>
<dbReference type="CDD" id="cd00198">
    <property type="entry name" value="vWFA"/>
    <property type="match status" value="1"/>
</dbReference>
<protein>
    <submittedName>
        <fullName evidence="1">VWA containing CoxE family protein</fullName>
    </submittedName>
</protein>
<dbReference type="EMBL" id="CP003179">
    <property type="protein sequence ID" value="AEW04816.1"/>
    <property type="molecule type" value="Genomic_DNA"/>
</dbReference>
<sequence>MSSRSPVLGNLLVLARGLRRLGFTIGPDQVADAAAALTRIDQWDRDTVQDILRTLWAASPNEWRIFRRAFLEWEMALRRNTVSPMAHETYLAQVAQKMARPSVLWQAPVPGPTSDIAQSMTVVGLASDQERLVDRPLEMLQAEEIRRLLTLSGFMRTHRMPSYRRYPAHHGREGDMTATIREGRVGTEFLRLKWRDRRRVLRPVVFLLDMSGSMAIYHQVLLQFVGSAARRQPVEVFSFSTRVTRLTAALRDRRLERGLAESQRLTPDRGGGTKLAEALDLLWRQFGSRVITSRSWLVLVSDGLDSGEPIHLEAAVTRLSRRIGRLIWWNPYAGSSTYYPAGSAALLARRTPPVAVATWAQLLAAWNSLDNVW</sequence>
<dbReference type="InterPro" id="IPR008912">
    <property type="entry name" value="Uncharacterised_CoxE"/>
</dbReference>
<dbReference type="HOGENOM" id="CLU_042261_0_1_9"/>